<feature type="compositionally biased region" description="Polar residues" evidence="1">
    <location>
        <begin position="87"/>
        <end position="98"/>
    </location>
</feature>
<accession>A0AAW0UR45</accession>
<feature type="region of interest" description="Disordered" evidence="1">
    <location>
        <begin position="67"/>
        <end position="98"/>
    </location>
</feature>
<evidence type="ECO:0000256" key="1">
    <source>
        <dbReference type="SAM" id="MobiDB-lite"/>
    </source>
</evidence>
<organism evidence="2 3">
    <name type="scientific">Scylla paramamosain</name>
    <name type="common">Mud crab</name>
    <dbReference type="NCBI Taxonomy" id="85552"/>
    <lineage>
        <taxon>Eukaryota</taxon>
        <taxon>Metazoa</taxon>
        <taxon>Ecdysozoa</taxon>
        <taxon>Arthropoda</taxon>
        <taxon>Crustacea</taxon>
        <taxon>Multicrustacea</taxon>
        <taxon>Malacostraca</taxon>
        <taxon>Eumalacostraca</taxon>
        <taxon>Eucarida</taxon>
        <taxon>Decapoda</taxon>
        <taxon>Pleocyemata</taxon>
        <taxon>Brachyura</taxon>
        <taxon>Eubrachyura</taxon>
        <taxon>Portunoidea</taxon>
        <taxon>Portunidae</taxon>
        <taxon>Portuninae</taxon>
        <taxon>Scylla</taxon>
    </lineage>
</organism>
<feature type="compositionally biased region" description="Low complexity" evidence="1">
    <location>
        <begin position="67"/>
        <end position="86"/>
    </location>
</feature>
<protein>
    <submittedName>
        <fullName evidence="2">Uncharacterized protein</fullName>
    </submittedName>
</protein>
<name>A0AAW0UR45_SCYPA</name>
<proteinExistence type="predicted"/>
<dbReference type="AlphaFoldDB" id="A0AAW0UR45"/>
<dbReference type="Proteomes" id="UP001487740">
    <property type="component" value="Unassembled WGS sequence"/>
</dbReference>
<evidence type="ECO:0000313" key="2">
    <source>
        <dbReference type="EMBL" id="KAK8402144.1"/>
    </source>
</evidence>
<sequence length="98" mass="10411">MLSPCSVRVVKASTRKGVAETRNPSPLYSYSNSETRRDISWFSTLKSLLKFVSGSSHVVCVALAGSRQRGPSVVSVPVGNVSSRGRNGTSSGEPNRSP</sequence>
<reference evidence="2 3" key="1">
    <citation type="submission" date="2023-03" db="EMBL/GenBank/DDBJ databases">
        <title>High-quality genome of Scylla paramamosain provides insights in environmental adaptation.</title>
        <authorList>
            <person name="Zhang L."/>
        </authorList>
    </citation>
    <scope>NUCLEOTIDE SEQUENCE [LARGE SCALE GENOMIC DNA]</scope>
    <source>
        <strain evidence="2">LZ_2023a</strain>
        <tissue evidence="2">Muscle</tissue>
    </source>
</reference>
<keyword evidence="3" id="KW-1185">Reference proteome</keyword>
<gene>
    <name evidence="2" type="ORF">O3P69_001315</name>
</gene>
<dbReference type="EMBL" id="JARAKH010000008">
    <property type="protein sequence ID" value="KAK8402144.1"/>
    <property type="molecule type" value="Genomic_DNA"/>
</dbReference>
<evidence type="ECO:0000313" key="3">
    <source>
        <dbReference type="Proteomes" id="UP001487740"/>
    </source>
</evidence>
<comment type="caution">
    <text evidence="2">The sequence shown here is derived from an EMBL/GenBank/DDBJ whole genome shotgun (WGS) entry which is preliminary data.</text>
</comment>